<dbReference type="Gene3D" id="3.40.50.1220">
    <property type="entry name" value="TPP-binding domain"/>
    <property type="match status" value="1"/>
</dbReference>
<dbReference type="SUPFAM" id="SSF52467">
    <property type="entry name" value="DHS-like NAD/FAD-binding domain"/>
    <property type="match status" value="1"/>
</dbReference>
<dbReference type="InterPro" id="IPR045229">
    <property type="entry name" value="TPP_enz"/>
</dbReference>
<evidence type="ECO:0000256" key="1">
    <source>
        <dbReference type="ARBA" id="ARBA00004974"/>
    </source>
</evidence>
<comment type="pathway">
    <text evidence="2 12">Amino-acid biosynthesis; L-valine biosynthesis; L-valine from pyruvate: step 1/4.</text>
</comment>
<keyword evidence="7 12" id="KW-0479">Metal-binding</keyword>
<gene>
    <name evidence="16" type="primary">ilvB</name>
    <name evidence="16" type="ORF">L0M14_04010</name>
</gene>
<dbReference type="Proteomes" id="UP001649230">
    <property type="component" value="Chromosome"/>
</dbReference>
<evidence type="ECO:0000313" key="16">
    <source>
        <dbReference type="EMBL" id="UJF34381.1"/>
    </source>
</evidence>
<keyword evidence="8 12" id="KW-0460">Magnesium</keyword>
<protein>
    <recommendedName>
        <fullName evidence="4 12">Acetolactate synthase</fullName>
        <ecNumber evidence="4 12">2.2.1.6</ecNumber>
    </recommendedName>
</protein>
<dbReference type="PANTHER" id="PTHR18968:SF13">
    <property type="entry name" value="ACETOLACTATE SYNTHASE CATALYTIC SUBUNIT, MITOCHONDRIAL"/>
    <property type="match status" value="1"/>
</dbReference>
<dbReference type="NCBIfam" id="TIGR00118">
    <property type="entry name" value="acolac_lg"/>
    <property type="match status" value="1"/>
</dbReference>
<feature type="domain" description="Thiamine pyrophosphate enzyme TPP-binding" evidence="14">
    <location>
        <begin position="407"/>
        <end position="555"/>
    </location>
</feature>
<comment type="cofactor">
    <cofactor evidence="12">
        <name>Mg(2+)</name>
        <dbReference type="ChEBI" id="CHEBI:18420"/>
    </cofactor>
    <text evidence="12">Binds 1 Mg(2+) ion per subunit.</text>
</comment>
<reference evidence="16 17" key="1">
    <citation type="journal article" date="2024" name="Int. J. Syst. Evol. Microbiol.">
        <title>Paenibacillus hexagrammi sp. nov., a novel bacterium isolated from the gut content of Hexagrammos agrammus.</title>
        <authorList>
            <person name="Jung H.K."/>
            <person name="Kim D.G."/>
            <person name="Zin H."/>
            <person name="Park J."/>
            <person name="Jung H."/>
            <person name="Kim Y.O."/>
            <person name="Kong H.J."/>
            <person name="Kim J.W."/>
            <person name="Kim Y.S."/>
        </authorList>
    </citation>
    <scope>NUCLEOTIDE SEQUENCE [LARGE SCALE GENOMIC DNA]</scope>
    <source>
        <strain evidence="16 17">YPD9-1</strain>
    </source>
</reference>
<evidence type="ECO:0000313" key="17">
    <source>
        <dbReference type="Proteomes" id="UP001649230"/>
    </source>
</evidence>
<keyword evidence="5 12" id="KW-0028">Amino-acid biosynthesis</keyword>
<dbReference type="GO" id="GO:0003984">
    <property type="term" value="F:acetolactate synthase activity"/>
    <property type="evidence" value="ECO:0007669"/>
    <property type="project" value="UniProtKB-EC"/>
</dbReference>
<evidence type="ECO:0000256" key="7">
    <source>
        <dbReference type="ARBA" id="ARBA00022723"/>
    </source>
</evidence>
<dbReference type="RefSeq" id="WP_235120955.1">
    <property type="nucleotide sequence ID" value="NZ_CP090978.1"/>
</dbReference>
<dbReference type="Gene3D" id="3.40.50.970">
    <property type="match status" value="2"/>
</dbReference>
<evidence type="ECO:0000256" key="9">
    <source>
        <dbReference type="ARBA" id="ARBA00023052"/>
    </source>
</evidence>
<evidence type="ECO:0000256" key="11">
    <source>
        <dbReference type="ARBA" id="ARBA00048670"/>
    </source>
</evidence>
<dbReference type="SUPFAM" id="SSF52518">
    <property type="entry name" value="Thiamin diphosphate-binding fold (THDP-binding)"/>
    <property type="match status" value="2"/>
</dbReference>
<dbReference type="PROSITE" id="PS00187">
    <property type="entry name" value="TPP_ENZYMES"/>
    <property type="match status" value="1"/>
</dbReference>
<dbReference type="InterPro" id="IPR029035">
    <property type="entry name" value="DHS-like_NAD/FAD-binding_dom"/>
</dbReference>
<dbReference type="InterPro" id="IPR012846">
    <property type="entry name" value="Acetolactate_synth_lsu"/>
</dbReference>
<keyword evidence="10 12" id="KW-0100">Branched-chain amino acid biosynthesis</keyword>
<dbReference type="EC" id="2.2.1.6" evidence="4 12"/>
<evidence type="ECO:0000256" key="6">
    <source>
        <dbReference type="ARBA" id="ARBA00022679"/>
    </source>
</evidence>
<evidence type="ECO:0000256" key="3">
    <source>
        <dbReference type="ARBA" id="ARBA00007812"/>
    </source>
</evidence>
<evidence type="ECO:0000259" key="14">
    <source>
        <dbReference type="Pfam" id="PF02775"/>
    </source>
</evidence>
<evidence type="ECO:0000259" key="13">
    <source>
        <dbReference type="Pfam" id="PF00205"/>
    </source>
</evidence>
<comment type="similarity">
    <text evidence="3 12">Belongs to the TPP enzyme family.</text>
</comment>
<evidence type="ECO:0000256" key="5">
    <source>
        <dbReference type="ARBA" id="ARBA00022605"/>
    </source>
</evidence>
<evidence type="ECO:0000256" key="4">
    <source>
        <dbReference type="ARBA" id="ARBA00013145"/>
    </source>
</evidence>
<dbReference type="InterPro" id="IPR011766">
    <property type="entry name" value="TPP_enzyme_TPP-bd"/>
</dbReference>
<dbReference type="EMBL" id="CP090978">
    <property type="protein sequence ID" value="UJF34381.1"/>
    <property type="molecule type" value="Genomic_DNA"/>
</dbReference>
<dbReference type="InterPro" id="IPR039368">
    <property type="entry name" value="AHAS_TPP"/>
</dbReference>
<dbReference type="InterPro" id="IPR029061">
    <property type="entry name" value="THDP-binding"/>
</dbReference>
<proteinExistence type="inferred from homology"/>
<name>A0ABY3SMR8_9BACL</name>
<dbReference type="Pfam" id="PF02776">
    <property type="entry name" value="TPP_enzyme_N"/>
    <property type="match status" value="1"/>
</dbReference>
<comment type="cofactor">
    <cofactor evidence="12">
        <name>thiamine diphosphate</name>
        <dbReference type="ChEBI" id="CHEBI:58937"/>
    </cofactor>
    <text evidence="12">Binds 1 thiamine pyrophosphate per subunit.</text>
</comment>
<keyword evidence="9 12" id="KW-0786">Thiamine pyrophosphate</keyword>
<dbReference type="InterPro" id="IPR000399">
    <property type="entry name" value="TPP-bd_CS"/>
</dbReference>
<dbReference type="Pfam" id="PF02775">
    <property type="entry name" value="TPP_enzyme_C"/>
    <property type="match status" value="1"/>
</dbReference>
<accession>A0ABY3SMR8</accession>
<keyword evidence="6 12" id="KW-0808">Transferase</keyword>
<feature type="domain" description="Thiamine pyrophosphate enzyme central" evidence="13">
    <location>
        <begin position="215"/>
        <end position="349"/>
    </location>
</feature>
<evidence type="ECO:0000256" key="10">
    <source>
        <dbReference type="ARBA" id="ARBA00023304"/>
    </source>
</evidence>
<dbReference type="CDD" id="cd07035">
    <property type="entry name" value="TPP_PYR_POX_like"/>
    <property type="match status" value="1"/>
</dbReference>
<feature type="domain" description="Thiamine pyrophosphate enzyme N-terminal TPP-binding" evidence="15">
    <location>
        <begin position="26"/>
        <end position="140"/>
    </location>
</feature>
<dbReference type="InterPro" id="IPR012000">
    <property type="entry name" value="Thiamin_PyroP_enz_cen_dom"/>
</dbReference>
<organism evidence="16 17">
    <name type="scientific">Paenibacillus hexagrammi</name>
    <dbReference type="NCBI Taxonomy" id="2908839"/>
    <lineage>
        <taxon>Bacteria</taxon>
        <taxon>Bacillati</taxon>
        <taxon>Bacillota</taxon>
        <taxon>Bacilli</taxon>
        <taxon>Bacillales</taxon>
        <taxon>Paenibacillaceae</taxon>
        <taxon>Paenibacillus</taxon>
    </lineage>
</organism>
<comment type="pathway">
    <text evidence="1 12">Amino-acid biosynthesis; L-isoleucine biosynthesis; L-isoleucine from 2-oxobutanoate: step 1/4.</text>
</comment>
<sequence length="582" mass="63023">MNVETQQPKRSKEELMEKLRQPDHITGSEILLRSLLLEGVDCVFGYPGGAVLYIYDAMHGFSDFNHLLTRHEQGAIHAADGYARSTGKVGVCIATSGPGATNLVTGIATAYMDSVPLVVITGNVATNFIGTDAFQEADITGITMPITKHSYLVRDVNDLPRIIHEAFHIANSGRKGPVLIDIPKDVSAQKTIFEPVTGVSIRGYNPTVQPNKLQVDKLLKAIEEAERPVIIAGGGVVYADASEELIEFVNKTRIPITTTLLGLSGFPSAHELWLGMPGMHGTYAANTAIQNADLIISIGSRFDDRVTMRLDGFAPNVKKIAHIDVDPAEIGKNVKTDIPVVGDVKAVLEFANTKAKPAKSEAWIAQVQKNAAEFPLRYNDNNDELKPQFVIEMISETTGGEAIVTTDVGQHQMWAAQFYRFKNPRSLVTSGGLGTMGFGFPSAIGAQLGNPDKLVVSINGDGGVQMCAQELAICAINNIPVKVVIINNQVLGMVRQWQEIIYENRYSHIDLAGSPDFVKLAEAYGVKGLRATTKEEARKAWKEAMETPGPVVIDFVVPKGENVFPMVKAGDTISDMLMGDAE</sequence>
<dbReference type="InterPro" id="IPR012001">
    <property type="entry name" value="Thiamin_PyroP_enz_TPP-bd_dom"/>
</dbReference>
<dbReference type="CDD" id="cd02015">
    <property type="entry name" value="TPP_AHAS"/>
    <property type="match status" value="1"/>
</dbReference>
<evidence type="ECO:0000256" key="2">
    <source>
        <dbReference type="ARBA" id="ARBA00005025"/>
    </source>
</evidence>
<evidence type="ECO:0000256" key="8">
    <source>
        <dbReference type="ARBA" id="ARBA00022842"/>
    </source>
</evidence>
<dbReference type="PANTHER" id="PTHR18968">
    <property type="entry name" value="THIAMINE PYROPHOSPHATE ENZYMES"/>
    <property type="match status" value="1"/>
</dbReference>
<comment type="catalytic activity">
    <reaction evidence="11 12">
        <text>2 pyruvate + H(+) = (2S)-2-acetolactate + CO2</text>
        <dbReference type="Rhea" id="RHEA:25249"/>
        <dbReference type="ChEBI" id="CHEBI:15361"/>
        <dbReference type="ChEBI" id="CHEBI:15378"/>
        <dbReference type="ChEBI" id="CHEBI:16526"/>
        <dbReference type="ChEBI" id="CHEBI:58476"/>
        <dbReference type="EC" id="2.2.1.6"/>
    </reaction>
</comment>
<evidence type="ECO:0000259" key="15">
    <source>
        <dbReference type="Pfam" id="PF02776"/>
    </source>
</evidence>
<evidence type="ECO:0000256" key="12">
    <source>
        <dbReference type="RuleBase" id="RU003591"/>
    </source>
</evidence>
<keyword evidence="17" id="KW-1185">Reference proteome</keyword>
<dbReference type="Pfam" id="PF00205">
    <property type="entry name" value="TPP_enzyme_M"/>
    <property type="match status" value="1"/>
</dbReference>